<name>A0A9E7UCA4_9EURY</name>
<dbReference type="Pfam" id="PF00583">
    <property type="entry name" value="Acetyltransf_1"/>
    <property type="match status" value="1"/>
</dbReference>
<dbReference type="KEGG" id="ssai:N0B31_07215"/>
<sequence length="149" mass="16622">MIERGRTTDADVLADLWVDLATDQLAHGSHLLPAENRENIRESLLRHAVAGTLFVAGEGDAIVGFVTCSVETGGYEQDERRGMVENLYVVPERRDDGIGTALLERAEAALRERGCTVVALDVMATNEDARRFYERHGYDPHRVELEKEL</sequence>
<keyword evidence="2" id="KW-0012">Acyltransferase</keyword>
<evidence type="ECO:0000313" key="4">
    <source>
        <dbReference type="EMBL" id="UWM56073.1"/>
    </source>
</evidence>
<dbReference type="CDD" id="cd04301">
    <property type="entry name" value="NAT_SF"/>
    <property type="match status" value="1"/>
</dbReference>
<protein>
    <submittedName>
        <fullName evidence="4">GNAT family N-acetyltransferase</fullName>
    </submittedName>
</protein>
<keyword evidence="5" id="KW-1185">Reference proteome</keyword>
<reference evidence="4" key="1">
    <citation type="submission" date="2022-09" db="EMBL/GenBank/DDBJ databases">
        <title>Diverse halophilic archaea isolated from saline environments.</title>
        <authorList>
            <person name="Cui H.-L."/>
        </authorList>
    </citation>
    <scope>NUCLEOTIDE SEQUENCE</scope>
    <source>
        <strain evidence="4">ZS-35-S2</strain>
    </source>
</reference>
<evidence type="ECO:0000313" key="5">
    <source>
        <dbReference type="Proteomes" id="UP001057580"/>
    </source>
</evidence>
<dbReference type="InterPro" id="IPR000182">
    <property type="entry name" value="GNAT_dom"/>
</dbReference>
<evidence type="ECO:0000256" key="1">
    <source>
        <dbReference type="ARBA" id="ARBA00022679"/>
    </source>
</evidence>
<feature type="domain" description="N-acetyltransferase" evidence="3">
    <location>
        <begin position="1"/>
        <end position="149"/>
    </location>
</feature>
<dbReference type="EMBL" id="CP104003">
    <property type="protein sequence ID" value="UWM56073.1"/>
    <property type="molecule type" value="Genomic_DNA"/>
</dbReference>
<gene>
    <name evidence="4" type="ORF">N0B31_07215</name>
</gene>
<proteinExistence type="predicted"/>
<organism evidence="4 5">
    <name type="scientific">Salinirubellus salinus</name>
    <dbReference type="NCBI Taxonomy" id="1364945"/>
    <lineage>
        <taxon>Archaea</taxon>
        <taxon>Methanobacteriati</taxon>
        <taxon>Methanobacteriota</taxon>
        <taxon>Stenosarchaea group</taxon>
        <taxon>Halobacteria</taxon>
        <taxon>Halobacteriales</taxon>
        <taxon>Natronomonadaceae</taxon>
        <taxon>Salinirubellus</taxon>
    </lineage>
</organism>
<dbReference type="InterPro" id="IPR050832">
    <property type="entry name" value="Bact_Acetyltransf"/>
</dbReference>
<dbReference type="SUPFAM" id="SSF55729">
    <property type="entry name" value="Acyl-CoA N-acyltransferases (Nat)"/>
    <property type="match status" value="1"/>
</dbReference>
<dbReference type="InterPro" id="IPR016181">
    <property type="entry name" value="Acyl_CoA_acyltransferase"/>
</dbReference>
<dbReference type="GO" id="GO:0016747">
    <property type="term" value="F:acyltransferase activity, transferring groups other than amino-acyl groups"/>
    <property type="evidence" value="ECO:0007669"/>
    <property type="project" value="InterPro"/>
</dbReference>
<dbReference type="PROSITE" id="PS51186">
    <property type="entry name" value="GNAT"/>
    <property type="match status" value="1"/>
</dbReference>
<dbReference type="RefSeq" id="WP_260595193.1">
    <property type="nucleotide sequence ID" value="NZ_CP104003.1"/>
</dbReference>
<dbReference type="AlphaFoldDB" id="A0A9E7UCA4"/>
<dbReference type="PANTHER" id="PTHR43877">
    <property type="entry name" value="AMINOALKYLPHOSPHONATE N-ACETYLTRANSFERASE-RELATED-RELATED"/>
    <property type="match status" value="1"/>
</dbReference>
<evidence type="ECO:0000259" key="3">
    <source>
        <dbReference type="PROSITE" id="PS51186"/>
    </source>
</evidence>
<dbReference type="PANTHER" id="PTHR43877:SF2">
    <property type="entry name" value="AMINOALKYLPHOSPHONATE N-ACETYLTRANSFERASE-RELATED"/>
    <property type="match status" value="1"/>
</dbReference>
<dbReference type="Proteomes" id="UP001057580">
    <property type="component" value="Chromosome"/>
</dbReference>
<evidence type="ECO:0000256" key="2">
    <source>
        <dbReference type="ARBA" id="ARBA00023315"/>
    </source>
</evidence>
<dbReference type="Gene3D" id="3.40.630.30">
    <property type="match status" value="1"/>
</dbReference>
<accession>A0A9E7UCA4</accession>
<dbReference type="GeneID" id="74942199"/>
<keyword evidence="1" id="KW-0808">Transferase</keyword>